<comment type="caution">
    <text evidence="2">The sequence shown here is derived from an EMBL/GenBank/DDBJ whole genome shotgun (WGS) entry which is preliminary data.</text>
</comment>
<dbReference type="EMBL" id="WUBL01000006">
    <property type="protein sequence ID" value="KAF2972518.1"/>
    <property type="molecule type" value="Genomic_DNA"/>
</dbReference>
<feature type="region of interest" description="Disordered" evidence="1">
    <location>
        <begin position="16"/>
        <end position="73"/>
    </location>
</feature>
<feature type="compositionally biased region" description="Polar residues" evidence="1">
    <location>
        <begin position="36"/>
        <end position="50"/>
    </location>
</feature>
<keyword evidence="3" id="KW-1185">Reference proteome</keyword>
<organism evidence="2 3">
    <name type="scientific">Xylaria multiplex</name>
    <dbReference type="NCBI Taxonomy" id="323545"/>
    <lineage>
        <taxon>Eukaryota</taxon>
        <taxon>Fungi</taxon>
        <taxon>Dikarya</taxon>
        <taxon>Ascomycota</taxon>
        <taxon>Pezizomycotina</taxon>
        <taxon>Sordariomycetes</taxon>
        <taxon>Xylariomycetidae</taxon>
        <taxon>Xylariales</taxon>
        <taxon>Xylariaceae</taxon>
        <taxon>Xylaria</taxon>
    </lineage>
</organism>
<dbReference type="Proteomes" id="UP000481858">
    <property type="component" value="Unassembled WGS sequence"/>
</dbReference>
<reference evidence="2 3" key="1">
    <citation type="submission" date="2019-12" db="EMBL/GenBank/DDBJ databases">
        <title>Draft genome sequence of the ascomycete Xylaria multiplex DSM 110363.</title>
        <authorList>
            <person name="Buettner E."/>
            <person name="Kellner H."/>
        </authorList>
    </citation>
    <scope>NUCLEOTIDE SEQUENCE [LARGE SCALE GENOMIC DNA]</scope>
    <source>
        <strain evidence="2 3">DSM 110363</strain>
    </source>
</reference>
<name>A0A7C8IWW0_9PEZI</name>
<evidence type="ECO:0000313" key="3">
    <source>
        <dbReference type="Proteomes" id="UP000481858"/>
    </source>
</evidence>
<accession>A0A7C8IWW0</accession>
<dbReference type="OrthoDB" id="4157208at2759"/>
<protein>
    <submittedName>
        <fullName evidence="2">Uncharacterized protein</fullName>
    </submittedName>
</protein>
<proteinExistence type="predicted"/>
<gene>
    <name evidence="2" type="ORF">GQX73_g1051</name>
</gene>
<sequence length="104" mass="11153">MTPLYLCASNVNAIAASSSSSTSTATSIVADASTSPLSSAHISDSTTRRPSNVIMHPTQPPKPKKKKTHSTDPYLRDFTLVAEAARRAQMSIMMRDMEDVSISP</sequence>
<evidence type="ECO:0000256" key="1">
    <source>
        <dbReference type="SAM" id="MobiDB-lite"/>
    </source>
</evidence>
<feature type="compositionally biased region" description="Low complexity" evidence="1">
    <location>
        <begin position="16"/>
        <end position="35"/>
    </location>
</feature>
<evidence type="ECO:0000313" key="2">
    <source>
        <dbReference type="EMBL" id="KAF2972518.1"/>
    </source>
</evidence>
<dbReference type="InParanoid" id="A0A7C8IWW0"/>
<dbReference type="AlphaFoldDB" id="A0A7C8IWW0"/>